<dbReference type="PANTHER" id="PTHR43586">
    <property type="entry name" value="CYSTEINE DESULFURASE"/>
    <property type="match status" value="1"/>
</dbReference>
<dbReference type="GO" id="GO:0031071">
    <property type="term" value="F:cysteine desulfurase activity"/>
    <property type="evidence" value="ECO:0007669"/>
    <property type="project" value="UniProtKB-EC"/>
</dbReference>
<evidence type="ECO:0000313" key="8">
    <source>
        <dbReference type="Proteomes" id="UP000432715"/>
    </source>
</evidence>
<keyword evidence="8" id="KW-1185">Reference proteome</keyword>
<keyword evidence="7" id="KW-0808">Transferase</keyword>
<dbReference type="AlphaFoldDB" id="A0A6I0FXS5"/>
<organism evidence="7 8">
    <name type="scientific">Alkaliphilus pronyensis</name>
    <dbReference type="NCBI Taxonomy" id="1482732"/>
    <lineage>
        <taxon>Bacteria</taxon>
        <taxon>Bacillati</taxon>
        <taxon>Bacillota</taxon>
        <taxon>Clostridia</taxon>
        <taxon>Peptostreptococcales</taxon>
        <taxon>Natronincolaceae</taxon>
        <taxon>Alkaliphilus</taxon>
    </lineage>
</organism>
<dbReference type="SUPFAM" id="SSF53383">
    <property type="entry name" value="PLP-dependent transferases"/>
    <property type="match status" value="1"/>
</dbReference>
<accession>A0A6I0FXS5</accession>
<evidence type="ECO:0000256" key="4">
    <source>
        <dbReference type="ARBA" id="ARBA00050776"/>
    </source>
</evidence>
<comment type="cofactor">
    <cofactor evidence="1 5">
        <name>pyridoxal 5'-phosphate</name>
        <dbReference type="ChEBI" id="CHEBI:597326"/>
    </cofactor>
</comment>
<dbReference type="PROSITE" id="PS00595">
    <property type="entry name" value="AA_TRANSFER_CLASS_5"/>
    <property type="match status" value="1"/>
</dbReference>
<keyword evidence="7" id="KW-0032">Aminotransferase</keyword>
<dbReference type="PANTHER" id="PTHR43586:SF8">
    <property type="entry name" value="CYSTEINE DESULFURASE 1, CHLOROPLASTIC"/>
    <property type="match status" value="1"/>
</dbReference>
<sequence>MYIQHNWNFRSLVCGVNTKIPINSGEYVTAINFDNAATTPPFNYVLQEIVRFAPWYSSIHRGTGYKSQLSSSIYEASRKVVANFVNANLSSSTVIYVKNTTEAINKVARHLAGSPDDVIISSSMEHHSNDLPYRSKFKVEYISLDNKGRLDIKDLSNRLSKHKGRVKLVAITGASNVTGLINPVNSIAALCHKHNSKILVDGAQLIPHHPFDMSPKDPIEHIDFLVFSSHKMYAPFGIGVLVAPKEVFTNPSDQVGGGTVDLVTHDYVKWAELPNREEAGTPNLIGVVALTSAINMLSYVGLSKISAHELSLCEYAFNELNRIDGISLYGDTDIVDRVAIIPFNIDGIPHDITAKILSYEGGIAVRNGCFCAQPYIQKLLKISERDIEDRIKNPALPHPGVVRLSFGLYNTHNEVAYLIKLLKKIIKNKNYYYRLYKD</sequence>
<evidence type="ECO:0000256" key="5">
    <source>
        <dbReference type="RuleBase" id="RU004504"/>
    </source>
</evidence>
<evidence type="ECO:0000256" key="2">
    <source>
        <dbReference type="ARBA" id="ARBA00010447"/>
    </source>
</evidence>
<gene>
    <name evidence="7" type="ORF">F8154_00360</name>
</gene>
<dbReference type="InterPro" id="IPR000192">
    <property type="entry name" value="Aminotrans_V_dom"/>
</dbReference>
<evidence type="ECO:0000313" key="7">
    <source>
        <dbReference type="EMBL" id="KAB3541004.1"/>
    </source>
</evidence>
<proteinExistence type="inferred from homology"/>
<dbReference type="Proteomes" id="UP000432715">
    <property type="component" value="Unassembled WGS sequence"/>
</dbReference>
<dbReference type="InterPro" id="IPR015421">
    <property type="entry name" value="PyrdxlP-dep_Trfase_major"/>
</dbReference>
<dbReference type="Gene3D" id="3.90.1150.10">
    <property type="entry name" value="Aspartate Aminotransferase, domain 1"/>
    <property type="match status" value="1"/>
</dbReference>
<evidence type="ECO:0000256" key="1">
    <source>
        <dbReference type="ARBA" id="ARBA00001933"/>
    </source>
</evidence>
<dbReference type="EMBL" id="WBZC01000001">
    <property type="protein sequence ID" value="KAB3541004.1"/>
    <property type="molecule type" value="Genomic_DNA"/>
</dbReference>
<dbReference type="Gene3D" id="3.40.640.10">
    <property type="entry name" value="Type I PLP-dependent aspartate aminotransferase-like (Major domain)"/>
    <property type="match status" value="1"/>
</dbReference>
<protein>
    <submittedName>
        <fullName evidence="7">Aminotransferase class V-fold PLP-dependent enzyme</fullName>
    </submittedName>
</protein>
<reference evidence="7 8" key="1">
    <citation type="submission" date="2019-10" db="EMBL/GenBank/DDBJ databases">
        <title>Alkaliphilus serpentinus sp. nov. and Alkaliphilus pronyensis sp. nov., two novel anaerobic alkaliphilic species isolated from the serpentinized-hosted hydrothermal field of the Prony Bay (New Caledonia).</title>
        <authorList>
            <person name="Postec A."/>
        </authorList>
    </citation>
    <scope>NUCLEOTIDE SEQUENCE [LARGE SCALE GENOMIC DNA]</scope>
    <source>
        <strain evidence="7 8">LacV</strain>
    </source>
</reference>
<dbReference type="InterPro" id="IPR015424">
    <property type="entry name" value="PyrdxlP-dep_Trfase"/>
</dbReference>
<dbReference type="Pfam" id="PF00266">
    <property type="entry name" value="Aminotran_5"/>
    <property type="match status" value="1"/>
</dbReference>
<evidence type="ECO:0000259" key="6">
    <source>
        <dbReference type="Pfam" id="PF00266"/>
    </source>
</evidence>
<dbReference type="InterPro" id="IPR020578">
    <property type="entry name" value="Aminotrans_V_PyrdxlP_BS"/>
</dbReference>
<dbReference type="OrthoDB" id="9804366at2"/>
<comment type="similarity">
    <text evidence="2">Belongs to the class-V pyridoxal-phosphate-dependent aminotransferase family. Csd subfamily.</text>
</comment>
<keyword evidence="3" id="KW-0663">Pyridoxal phosphate</keyword>
<dbReference type="InterPro" id="IPR015422">
    <property type="entry name" value="PyrdxlP-dep_Trfase_small"/>
</dbReference>
<name>A0A6I0FXS5_9FIRM</name>
<evidence type="ECO:0000256" key="3">
    <source>
        <dbReference type="ARBA" id="ARBA00022898"/>
    </source>
</evidence>
<dbReference type="RefSeq" id="WP_151859593.1">
    <property type="nucleotide sequence ID" value="NZ_WBZC01000001.1"/>
</dbReference>
<feature type="domain" description="Aminotransferase class V" evidence="6">
    <location>
        <begin position="31"/>
        <end position="418"/>
    </location>
</feature>
<comment type="catalytic activity">
    <reaction evidence="4">
        <text>(sulfur carrier)-H + L-cysteine = (sulfur carrier)-SH + L-alanine</text>
        <dbReference type="Rhea" id="RHEA:43892"/>
        <dbReference type="Rhea" id="RHEA-COMP:14737"/>
        <dbReference type="Rhea" id="RHEA-COMP:14739"/>
        <dbReference type="ChEBI" id="CHEBI:29917"/>
        <dbReference type="ChEBI" id="CHEBI:35235"/>
        <dbReference type="ChEBI" id="CHEBI:57972"/>
        <dbReference type="ChEBI" id="CHEBI:64428"/>
        <dbReference type="EC" id="2.8.1.7"/>
    </reaction>
</comment>
<dbReference type="GO" id="GO:0008483">
    <property type="term" value="F:transaminase activity"/>
    <property type="evidence" value="ECO:0007669"/>
    <property type="project" value="UniProtKB-KW"/>
</dbReference>
<comment type="caution">
    <text evidence="7">The sequence shown here is derived from an EMBL/GenBank/DDBJ whole genome shotgun (WGS) entry which is preliminary data.</text>
</comment>